<keyword evidence="6" id="KW-1185">Reference proteome</keyword>
<dbReference type="AlphaFoldDB" id="A0A1E7FVS4"/>
<organism evidence="5 6">
    <name type="scientific">Fragilariopsis cylindrus CCMP1102</name>
    <dbReference type="NCBI Taxonomy" id="635003"/>
    <lineage>
        <taxon>Eukaryota</taxon>
        <taxon>Sar</taxon>
        <taxon>Stramenopiles</taxon>
        <taxon>Ochrophyta</taxon>
        <taxon>Bacillariophyta</taxon>
        <taxon>Bacillariophyceae</taxon>
        <taxon>Bacillariophycidae</taxon>
        <taxon>Bacillariales</taxon>
        <taxon>Bacillariaceae</taxon>
        <taxon>Fragilariopsis</taxon>
    </lineage>
</organism>
<evidence type="ECO:0000256" key="2">
    <source>
        <dbReference type="ARBA" id="ARBA00023043"/>
    </source>
</evidence>
<dbReference type="EMBL" id="KV784353">
    <property type="protein sequence ID" value="OEU22224.1"/>
    <property type="molecule type" value="Genomic_DNA"/>
</dbReference>
<feature type="coiled-coil region" evidence="3">
    <location>
        <begin position="506"/>
        <end position="540"/>
    </location>
</feature>
<keyword evidence="1" id="KW-0677">Repeat</keyword>
<dbReference type="GO" id="GO:0051015">
    <property type="term" value="F:actin filament binding"/>
    <property type="evidence" value="ECO:0007669"/>
    <property type="project" value="TreeGrafter"/>
</dbReference>
<evidence type="ECO:0000256" key="3">
    <source>
        <dbReference type="SAM" id="Coils"/>
    </source>
</evidence>
<dbReference type="PANTHER" id="PTHR24153">
    <property type="entry name" value="ESPIN"/>
    <property type="match status" value="1"/>
</dbReference>
<dbReference type="OrthoDB" id="48216at2759"/>
<protein>
    <submittedName>
        <fullName evidence="5">Uncharacterized protein</fullName>
    </submittedName>
</protein>
<keyword evidence="3" id="KW-0175">Coiled coil</keyword>
<accession>A0A1E7FVS4</accession>
<name>A0A1E7FVS4_9STRA</name>
<evidence type="ECO:0000313" key="6">
    <source>
        <dbReference type="Proteomes" id="UP000095751"/>
    </source>
</evidence>
<evidence type="ECO:0000313" key="5">
    <source>
        <dbReference type="EMBL" id="OEU22224.1"/>
    </source>
</evidence>
<reference evidence="5 6" key="1">
    <citation type="submission" date="2016-09" db="EMBL/GenBank/DDBJ databases">
        <title>Extensive genetic diversity and differential bi-allelic expression allows diatom success in the polar Southern Ocean.</title>
        <authorList>
            <consortium name="DOE Joint Genome Institute"/>
            <person name="Mock T."/>
            <person name="Otillar R.P."/>
            <person name="Strauss J."/>
            <person name="Dupont C."/>
            <person name="Frickenhaus S."/>
            <person name="Maumus F."/>
            <person name="Mcmullan M."/>
            <person name="Sanges R."/>
            <person name="Schmutz J."/>
            <person name="Toseland A."/>
            <person name="Valas R."/>
            <person name="Veluchamy A."/>
            <person name="Ward B.J."/>
            <person name="Allen A."/>
            <person name="Barry K."/>
            <person name="Falciatore A."/>
            <person name="Ferrante M."/>
            <person name="Fortunato A.E."/>
            <person name="Gloeckner G."/>
            <person name="Gruber A."/>
            <person name="Hipkin R."/>
            <person name="Janech M."/>
            <person name="Kroth P."/>
            <person name="Leese F."/>
            <person name="Lindquist E."/>
            <person name="Lyon B.R."/>
            <person name="Martin J."/>
            <person name="Mayer C."/>
            <person name="Parker M."/>
            <person name="Quesneville H."/>
            <person name="Raymond J."/>
            <person name="Uhlig C."/>
            <person name="Valentin K.U."/>
            <person name="Worden A.Z."/>
            <person name="Armbrust E.V."/>
            <person name="Bowler C."/>
            <person name="Green B."/>
            <person name="Moulton V."/>
            <person name="Van Oosterhout C."/>
            <person name="Grigoriev I."/>
        </authorList>
    </citation>
    <scope>NUCLEOTIDE SEQUENCE [LARGE SCALE GENOMIC DNA]</scope>
    <source>
        <strain evidence="5 6">CCMP1102</strain>
    </source>
</reference>
<dbReference type="Proteomes" id="UP000095751">
    <property type="component" value="Unassembled WGS sequence"/>
</dbReference>
<dbReference type="InParanoid" id="A0A1E7FVS4"/>
<dbReference type="InterPro" id="IPR036770">
    <property type="entry name" value="Ankyrin_rpt-contain_sf"/>
</dbReference>
<keyword evidence="2" id="KW-0040">ANK repeat</keyword>
<dbReference type="Gene3D" id="1.25.40.20">
    <property type="entry name" value="Ankyrin repeat-containing domain"/>
    <property type="match status" value="1"/>
</dbReference>
<evidence type="ECO:0000256" key="1">
    <source>
        <dbReference type="ARBA" id="ARBA00022737"/>
    </source>
</evidence>
<feature type="coiled-coil region" evidence="3">
    <location>
        <begin position="287"/>
        <end position="459"/>
    </location>
</feature>
<feature type="compositionally biased region" description="Acidic residues" evidence="4">
    <location>
        <begin position="88"/>
        <end position="101"/>
    </location>
</feature>
<sequence>MVMSIEIENLPEEMGEETMLGNNDDGTICSKIVGCTIDRSFAVKVENEDNQSKAGTEAATEETQSLPSVENKENEKDEDAQIESKSDDTEEKEKDDETEDRDFDKNPTVLYALVQKKLWKETIARAKKSPEEARAFICRREKDGRIRWRLLPLHAAIVFKAPEDVVETLLTAFPKAAEAKDDQGMLPLHLAFRNGASEVAVNLLLLACPQSVDIPDRKNRVPLTLAKAASSPNREIYIKALEKGPAHYSITALSCARARIMTEQDAIFEGKLLKARTFHEYALSEVVTEGEKKQQELEETVAEKETELTKLHETSQVLVDHVTSLEAQINTRSDTERFLATKIAKLEQKLKESERLEDEREQFLATKISKLEEEITENEHLKDEREGNFEDERGEFNKEKENLLAQIDTLQTTLSLTREKLADSICTMVQKEEEWATTKEKLEEKYRETHLEWANAQANCAIFEAQLKKRMENEHLLASQVSTLASRLAECSHELNEGRVISTKRIKELEDDQLSLNETVEDLTARLQNISAVMQNTHKQQMIIVDDAIGNEEIMADCMETHAKMVSESIQQERHLRLAREEMMQLLEQSFGEADEKRHQLMNSITDQGKHFSNMIKTRGSMLSCVQKVTTNVASVLQNDLAGLELRQECDETKIDEAEEEMLTEGEQQQQEIHVESVEEEAEQIKVTDSPKKFALLAEVVAVVEAEEEERTEFDEKRSVLDDRITAE</sequence>
<gene>
    <name evidence="5" type="ORF">FRACYDRAFT_258969</name>
</gene>
<dbReference type="KEGG" id="fcy:FRACYDRAFT_258969"/>
<feature type="region of interest" description="Disordered" evidence="4">
    <location>
        <begin position="708"/>
        <end position="728"/>
    </location>
</feature>
<feature type="compositionally biased region" description="Basic and acidic residues" evidence="4">
    <location>
        <begin position="714"/>
        <end position="728"/>
    </location>
</feature>
<feature type="region of interest" description="Disordered" evidence="4">
    <location>
        <begin position="46"/>
        <end position="103"/>
    </location>
</feature>
<dbReference type="GO" id="GO:0051017">
    <property type="term" value="P:actin filament bundle assembly"/>
    <property type="evidence" value="ECO:0007669"/>
    <property type="project" value="TreeGrafter"/>
</dbReference>
<dbReference type="SUPFAM" id="SSF48403">
    <property type="entry name" value="Ankyrin repeat"/>
    <property type="match status" value="1"/>
</dbReference>
<dbReference type="PANTHER" id="PTHR24153:SF8">
    <property type="entry name" value="FORKED, ISOFORM F"/>
    <property type="match status" value="1"/>
</dbReference>
<dbReference type="GO" id="GO:0005737">
    <property type="term" value="C:cytoplasm"/>
    <property type="evidence" value="ECO:0007669"/>
    <property type="project" value="TreeGrafter"/>
</dbReference>
<proteinExistence type="predicted"/>
<dbReference type="InterPro" id="IPR052420">
    <property type="entry name" value="Espin/Espin-like"/>
</dbReference>
<evidence type="ECO:0000256" key="4">
    <source>
        <dbReference type="SAM" id="MobiDB-lite"/>
    </source>
</evidence>